<dbReference type="InParanoid" id="A0A0G4EAV5"/>
<feature type="region of interest" description="Disordered" evidence="1">
    <location>
        <begin position="1"/>
        <end position="22"/>
    </location>
</feature>
<sequence length="271" mass="29640">MGVSAYLPSPRSHLPTSPSNRHQLAARESRRRALLLRPLPLLTTLLPLPVLALEEQDEGYKRIEDGKWGFEVDVPSGWFSAQRNVEKAGGLAFVANDIRNGRALTVTVYDVFELFDKAGLIPNVDEFNVLKDVGSELGIAKLLIREKEGRNRPILRDESPSSTRVMLVQTDSDTGLSFEMQTTQERPKKQGRGATNQLLAQAGGEGGGAAEESLPPIDRYVKAKALLRDGLMYVVWISANSADWADKATQGLLDPVLDSFALTAAASTRDN</sequence>
<proteinExistence type="predicted"/>
<gene>
    <name evidence="2" type="ORF">Vbra_6861</name>
</gene>
<organism evidence="2 3">
    <name type="scientific">Vitrella brassicaformis (strain CCMP3155)</name>
    <dbReference type="NCBI Taxonomy" id="1169540"/>
    <lineage>
        <taxon>Eukaryota</taxon>
        <taxon>Sar</taxon>
        <taxon>Alveolata</taxon>
        <taxon>Colpodellida</taxon>
        <taxon>Vitrellaceae</taxon>
        <taxon>Vitrella</taxon>
    </lineage>
</organism>
<reference evidence="2 3" key="1">
    <citation type="submission" date="2014-11" db="EMBL/GenBank/DDBJ databases">
        <authorList>
            <person name="Zhu J."/>
            <person name="Qi W."/>
            <person name="Song R."/>
        </authorList>
    </citation>
    <scope>NUCLEOTIDE SEQUENCE [LARGE SCALE GENOMIC DNA]</scope>
</reference>
<keyword evidence="3" id="KW-1185">Reference proteome</keyword>
<name>A0A0G4EAV5_VITBC</name>
<accession>A0A0G4EAV5</accession>
<dbReference type="Proteomes" id="UP000041254">
    <property type="component" value="Unassembled WGS sequence"/>
</dbReference>
<protein>
    <recommendedName>
        <fullName evidence="4">PsbP C-terminal domain-containing protein</fullName>
    </recommendedName>
</protein>
<evidence type="ECO:0000313" key="3">
    <source>
        <dbReference type="Proteomes" id="UP000041254"/>
    </source>
</evidence>
<dbReference type="Gene3D" id="3.40.1000.10">
    <property type="entry name" value="Mog1/PsbP, alpha/beta/alpha sandwich"/>
    <property type="match status" value="1"/>
</dbReference>
<dbReference type="VEuPathDB" id="CryptoDB:Vbra_6861"/>
<dbReference type="AlphaFoldDB" id="A0A0G4EAV5"/>
<dbReference type="EMBL" id="CDMY01000091">
    <property type="protein sequence ID" value="CEL92583.1"/>
    <property type="molecule type" value="Genomic_DNA"/>
</dbReference>
<evidence type="ECO:0008006" key="4">
    <source>
        <dbReference type="Google" id="ProtNLM"/>
    </source>
</evidence>
<evidence type="ECO:0000256" key="1">
    <source>
        <dbReference type="SAM" id="MobiDB-lite"/>
    </source>
</evidence>
<evidence type="ECO:0000313" key="2">
    <source>
        <dbReference type="EMBL" id="CEL92583.1"/>
    </source>
</evidence>